<dbReference type="RefSeq" id="WP_157461390.1">
    <property type="nucleotide sequence ID" value="NZ_WQLB01000044.1"/>
</dbReference>
<gene>
    <name evidence="2" type="ORF">GO986_20525</name>
</gene>
<feature type="region of interest" description="Disordered" evidence="1">
    <location>
        <begin position="96"/>
        <end position="119"/>
    </location>
</feature>
<sequence>MPTAEEQALDDQIYYFDQVSRNKGFTPSGDASHILTPEVVMRPLLLTQRDIELIFNPEKGCPELRECREETFARVNERERLTGPLTTERLLAGIPFPLPPRREHPAALEAASTSHDSVS</sequence>
<organism evidence="2 3">
    <name type="scientific">Deinococcus arboris</name>
    <dbReference type="NCBI Taxonomy" id="2682977"/>
    <lineage>
        <taxon>Bacteria</taxon>
        <taxon>Thermotogati</taxon>
        <taxon>Deinococcota</taxon>
        <taxon>Deinococci</taxon>
        <taxon>Deinococcales</taxon>
        <taxon>Deinococcaceae</taxon>
        <taxon>Deinococcus</taxon>
    </lineage>
</organism>
<protein>
    <submittedName>
        <fullName evidence="2">Uncharacterized protein</fullName>
    </submittedName>
</protein>
<accession>A0A7C9I1S4</accession>
<keyword evidence="3" id="KW-1185">Reference proteome</keyword>
<dbReference type="AlphaFoldDB" id="A0A7C9I1S4"/>
<name>A0A7C9I1S4_9DEIO</name>
<dbReference type="Proteomes" id="UP000483286">
    <property type="component" value="Unassembled WGS sequence"/>
</dbReference>
<dbReference type="EMBL" id="WQLB01000044">
    <property type="protein sequence ID" value="MVN89128.1"/>
    <property type="molecule type" value="Genomic_DNA"/>
</dbReference>
<proteinExistence type="predicted"/>
<reference evidence="2 3" key="1">
    <citation type="submission" date="2019-12" db="EMBL/GenBank/DDBJ databases">
        <title>Deinococcus sp. HMF7620 Genome sequencing and assembly.</title>
        <authorList>
            <person name="Kang H."/>
            <person name="Kim H."/>
            <person name="Joh K."/>
        </authorList>
    </citation>
    <scope>NUCLEOTIDE SEQUENCE [LARGE SCALE GENOMIC DNA]</scope>
    <source>
        <strain evidence="2 3">HMF7620</strain>
    </source>
</reference>
<comment type="caution">
    <text evidence="2">The sequence shown here is derived from an EMBL/GenBank/DDBJ whole genome shotgun (WGS) entry which is preliminary data.</text>
</comment>
<evidence type="ECO:0000313" key="2">
    <source>
        <dbReference type="EMBL" id="MVN89128.1"/>
    </source>
</evidence>
<evidence type="ECO:0000313" key="3">
    <source>
        <dbReference type="Proteomes" id="UP000483286"/>
    </source>
</evidence>
<evidence type="ECO:0000256" key="1">
    <source>
        <dbReference type="SAM" id="MobiDB-lite"/>
    </source>
</evidence>